<evidence type="ECO:0000313" key="2">
    <source>
        <dbReference type="Proteomes" id="UP001365846"/>
    </source>
</evidence>
<accession>A0ABU8VRK6</accession>
<comment type="caution">
    <text evidence="1">The sequence shown here is derived from an EMBL/GenBank/DDBJ whole genome shotgun (WGS) entry which is preliminary data.</text>
</comment>
<sequence>MLRIVAGAALALCRRPRGCVASGLRFDARGRPLDVNLDDTYDKVRAAFGVQPTQGSY</sequence>
<proteinExistence type="predicted"/>
<keyword evidence="2" id="KW-1185">Reference proteome</keyword>
<reference evidence="1 2" key="1">
    <citation type="submission" date="2024-03" db="EMBL/GenBank/DDBJ databases">
        <title>Novel species of the genus Variovorax.</title>
        <authorList>
            <person name="Liu Q."/>
            <person name="Xin Y.-H."/>
        </authorList>
    </citation>
    <scope>NUCLEOTIDE SEQUENCE [LARGE SCALE GENOMIC DNA]</scope>
    <source>
        <strain evidence="1 2">KACC 18899</strain>
    </source>
</reference>
<gene>
    <name evidence="1" type="ORF">WKW77_34070</name>
</gene>
<protein>
    <submittedName>
        <fullName evidence="1">Uncharacterized protein</fullName>
    </submittedName>
</protein>
<dbReference type="Proteomes" id="UP001365846">
    <property type="component" value="Unassembled WGS sequence"/>
</dbReference>
<dbReference type="EMBL" id="JBBKZU010000031">
    <property type="protein sequence ID" value="MEJ8816120.1"/>
    <property type="molecule type" value="Genomic_DNA"/>
</dbReference>
<name>A0ABU8VRK6_9BURK</name>
<evidence type="ECO:0000313" key="1">
    <source>
        <dbReference type="EMBL" id="MEJ8816120.1"/>
    </source>
</evidence>
<organism evidence="1 2">
    <name type="scientific">Variovorax ureilyticus</name>
    <dbReference type="NCBI Taxonomy" id="1836198"/>
    <lineage>
        <taxon>Bacteria</taxon>
        <taxon>Pseudomonadati</taxon>
        <taxon>Pseudomonadota</taxon>
        <taxon>Betaproteobacteria</taxon>
        <taxon>Burkholderiales</taxon>
        <taxon>Comamonadaceae</taxon>
        <taxon>Variovorax</taxon>
    </lineage>
</organism>
<dbReference type="RefSeq" id="WP_340361314.1">
    <property type="nucleotide sequence ID" value="NZ_JBBKZU010000031.1"/>
</dbReference>